<keyword evidence="2" id="KW-1185">Reference proteome</keyword>
<dbReference type="EMBL" id="FN653207">
    <property type="protein sequence ID" value="CBY19997.1"/>
    <property type="molecule type" value="Genomic_DNA"/>
</dbReference>
<gene>
    <name evidence="1" type="ORF">GSOID_T00005451001</name>
</gene>
<reference evidence="1" key="1">
    <citation type="journal article" date="2010" name="Science">
        <title>Plasticity of animal genome architecture unmasked by rapid evolution of a pelagic tunicate.</title>
        <authorList>
            <person name="Denoeud F."/>
            <person name="Henriet S."/>
            <person name="Mungpakdee S."/>
            <person name="Aury J.M."/>
            <person name="Da Silva C."/>
            <person name="Brinkmann H."/>
            <person name="Mikhaleva J."/>
            <person name="Olsen L.C."/>
            <person name="Jubin C."/>
            <person name="Canestro C."/>
            <person name="Bouquet J.M."/>
            <person name="Danks G."/>
            <person name="Poulain J."/>
            <person name="Campsteijn C."/>
            <person name="Adamski M."/>
            <person name="Cross I."/>
            <person name="Yadetie F."/>
            <person name="Muffato M."/>
            <person name="Louis A."/>
            <person name="Butcher S."/>
            <person name="Tsagkogeorga G."/>
            <person name="Konrad A."/>
            <person name="Singh S."/>
            <person name="Jensen M.F."/>
            <person name="Cong E.H."/>
            <person name="Eikeseth-Otteraa H."/>
            <person name="Noel B."/>
            <person name="Anthouard V."/>
            <person name="Porcel B.M."/>
            <person name="Kachouri-Lafond R."/>
            <person name="Nishino A."/>
            <person name="Ugolini M."/>
            <person name="Chourrout P."/>
            <person name="Nishida H."/>
            <person name="Aasland R."/>
            <person name="Huzurbazar S."/>
            <person name="Westhof E."/>
            <person name="Delsuc F."/>
            <person name="Lehrach H."/>
            <person name="Reinhardt R."/>
            <person name="Weissenbach J."/>
            <person name="Roy S.W."/>
            <person name="Artiguenave F."/>
            <person name="Postlethwait J.H."/>
            <person name="Manak J.R."/>
            <person name="Thompson E.M."/>
            <person name="Jaillon O."/>
            <person name="Du Pasquier L."/>
            <person name="Boudinot P."/>
            <person name="Liberles D.A."/>
            <person name="Volff J.N."/>
            <person name="Philippe H."/>
            <person name="Lenhard B."/>
            <person name="Roest Crollius H."/>
            <person name="Wincker P."/>
            <person name="Chourrout D."/>
        </authorList>
    </citation>
    <scope>NUCLEOTIDE SEQUENCE [LARGE SCALE GENOMIC DNA]</scope>
</reference>
<dbReference type="InParanoid" id="E4XVC3"/>
<name>E4XVC3_OIKDI</name>
<evidence type="ECO:0000313" key="1">
    <source>
        <dbReference type="EMBL" id="CBY19997.1"/>
    </source>
</evidence>
<proteinExistence type="predicted"/>
<dbReference type="AlphaFoldDB" id="E4XVC3"/>
<organism evidence="1">
    <name type="scientific">Oikopleura dioica</name>
    <name type="common">Tunicate</name>
    <dbReference type="NCBI Taxonomy" id="34765"/>
    <lineage>
        <taxon>Eukaryota</taxon>
        <taxon>Metazoa</taxon>
        <taxon>Chordata</taxon>
        <taxon>Tunicata</taxon>
        <taxon>Appendicularia</taxon>
        <taxon>Copelata</taxon>
        <taxon>Oikopleuridae</taxon>
        <taxon>Oikopleura</taxon>
    </lineage>
</organism>
<protein>
    <submittedName>
        <fullName evidence="1">Uncharacterized protein</fullName>
    </submittedName>
</protein>
<evidence type="ECO:0000313" key="2">
    <source>
        <dbReference type="Proteomes" id="UP000001307"/>
    </source>
</evidence>
<dbReference type="Proteomes" id="UP000001307">
    <property type="component" value="Unassembled WGS sequence"/>
</dbReference>
<accession>E4XVC3</accession>
<sequence>MSEDSVDKGKIAVRSVRRKTFEVEVFYLQVKDQVLQRQFLRHQAQLRLGEHRLL</sequence>